<protein>
    <submittedName>
        <fullName evidence="3">Uncharacterized protein</fullName>
    </submittedName>
</protein>
<evidence type="ECO:0000256" key="2">
    <source>
        <dbReference type="SAM" id="Phobius"/>
    </source>
</evidence>
<gene>
    <name evidence="3" type="ORF">EYF80_006230</name>
</gene>
<dbReference type="Proteomes" id="UP000314294">
    <property type="component" value="Unassembled WGS sequence"/>
</dbReference>
<comment type="caution">
    <text evidence="3">The sequence shown here is derived from an EMBL/GenBank/DDBJ whole genome shotgun (WGS) entry which is preliminary data.</text>
</comment>
<proteinExistence type="predicted"/>
<feature type="region of interest" description="Disordered" evidence="1">
    <location>
        <begin position="118"/>
        <end position="141"/>
    </location>
</feature>
<evidence type="ECO:0000313" key="4">
    <source>
        <dbReference type="Proteomes" id="UP000314294"/>
    </source>
</evidence>
<keyword evidence="2" id="KW-1133">Transmembrane helix</keyword>
<name>A0A4Z2J2J5_9TELE</name>
<evidence type="ECO:0000313" key="3">
    <source>
        <dbReference type="EMBL" id="TNN83712.1"/>
    </source>
</evidence>
<accession>A0A4Z2J2J5</accession>
<dbReference type="AlphaFoldDB" id="A0A4Z2J2J5"/>
<feature type="compositionally biased region" description="Low complexity" evidence="1">
    <location>
        <begin position="46"/>
        <end position="61"/>
    </location>
</feature>
<evidence type="ECO:0000256" key="1">
    <source>
        <dbReference type="SAM" id="MobiDB-lite"/>
    </source>
</evidence>
<organism evidence="3 4">
    <name type="scientific">Liparis tanakae</name>
    <name type="common">Tanaka's snailfish</name>
    <dbReference type="NCBI Taxonomy" id="230148"/>
    <lineage>
        <taxon>Eukaryota</taxon>
        <taxon>Metazoa</taxon>
        <taxon>Chordata</taxon>
        <taxon>Craniata</taxon>
        <taxon>Vertebrata</taxon>
        <taxon>Euteleostomi</taxon>
        <taxon>Actinopterygii</taxon>
        <taxon>Neopterygii</taxon>
        <taxon>Teleostei</taxon>
        <taxon>Neoteleostei</taxon>
        <taxon>Acanthomorphata</taxon>
        <taxon>Eupercaria</taxon>
        <taxon>Perciformes</taxon>
        <taxon>Cottioidei</taxon>
        <taxon>Cottales</taxon>
        <taxon>Liparidae</taxon>
        <taxon>Liparis</taxon>
    </lineage>
</organism>
<dbReference type="EMBL" id="SRLO01000032">
    <property type="protein sequence ID" value="TNN83712.1"/>
    <property type="molecule type" value="Genomic_DNA"/>
</dbReference>
<keyword evidence="2" id="KW-0472">Membrane</keyword>
<keyword evidence="4" id="KW-1185">Reference proteome</keyword>
<keyword evidence="2" id="KW-0812">Transmembrane</keyword>
<reference evidence="3 4" key="1">
    <citation type="submission" date="2019-03" db="EMBL/GenBank/DDBJ databases">
        <title>First draft genome of Liparis tanakae, snailfish: a comprehensive survey of snailfish specific genes.</title>
        <authorList>
            <person name="Kim W."/>
            <person name="Song I."/>
            <person name="Jeong J.-H."/>
            <person name="Kim D."/>
            <person name="Kim S."/>
            <person name="Ryu S."/>
            <person name="Song J.Y."/>
            <person name="Lee S.K."/>
        </authorList>
    </citation>
    <scope>NUCLEOTIDE SEQUENCE [LARGE SCALE GENOMIC DNA]</scope>
    <source>
        <tissue evidence="3">Muscle</tissue>
    </source>
</reference>
<sequence length="415" mass="43328">MIHWAAPLTPLSGALPVASGEKLLTEVTVADGGVSGGSRRGHRLLSRGLSVPPAPPGSSSSDEQPSRFSSSVCLMSCWTMSTFFPQSRSRGGGGDSGGPGEELSPSWDGLLEVWGESGRRGGGLSDGDESPCLSLPDATPSQSPVSPLGSFFPLAGLSSCSPSSASSSSLVSSASGRLLSRLPFQLLLIPLYLLLGFLFFPPLLLLLPPLPLLLGLLQRPALLIPALLHLQQLPLVLLQPAQLGAQRLLAEAPGGEVSAGQPGRVGVGGEGLEDVAVGSGVGRVVAAVRQRSEACVREESGEGRLQEREVIKIDHRQQDSDSDSGIVGRLEVIRVLLWLLQSAPGWRRVRGFLPDTIGGLRLLLPTVDVLLLLETRRGVRLRERTGLLGLLGRLLQGEDARALGAALPCGASVAV</sequence>
<feature type="region of interest" description="Disordered" evidence="1">
    <location>
        <begin position="31"/>
        <end position="67"/>
    </location>
</feature>
<feature type="transmembrane region" description="Helical" evidence="2">
    <location>
        <begin position="186"/>
        <end position="207"/>
    </location>
</feature>